<keyword evidence="3 6" id="KW-1133">Transmembrane helix</keyword>
<gene>
    <name evidence="8" type="ORF">EHW67_01605</name>
</gene>
<accession>A0A430K8K6</accession>
<feature type="region of interest" description="Disordered" evidence="5">
    <location>
        <begin position="1"/>
        <end position="24"/>
    </location>
</feature>
<organism evidence="8 9">
    <name type="scientific">Arenibacter aquaticus</name>
    <dbReference type="NCBI Taxonomy" id="2489054"/>
    <lineage>
        <taxon>Bacteria</taxon>
        <taxon>Pseudomonadati</taxon>
        <taxon>Bacteroidota</taxon>
        <taxon>Flavobacteriia</taxon>
        <taxon>Flavobacteriales</taxon>
        <taxon>Flavobacteriaceae</taxon>
        <taxon>Arenibacter</taxon>
    </lineage>
</organism>
<feature type="transmembrane region" description="Helical" evidence="6">
    <location>
        <begin position="73"/>
        <end position="92"/>
    </location>
</feature>
<dbReference type="GO" id="GO:0016020">
    <property type="term" value="C:membrane"/>
    <property type="evidence" value="ECO:0007669"/>
    <property type="project" value="UniProtKB-SubCell"/>
</dbReference>
<sequence>MSEENKDLGDKAEGTAKDAKDSAKEFTKDAKDSAKEFAKESKETAKDFGEEAKKTANEFKEGLASASGDNKKILAGVLAIVFGGFGVHKFILGYTKEGIIMLAITIVIGAITCGIGASLMWVIGLIEGILYLTKSDEEFYNTYQAGRKPWF</sequence>
<dbReference type="InterPro" id="IPR007829">
    <property type="entry name" value="TM2"/>
</dbReference>
<dbReference type="OrthoDB" id="9816361at2"/>
<comment type="subcellular location">
    <subcellularLocation>
        <location evidence="1">Membrane</location>
        <topology evidence="1">Multi-pass membrane protein</topology>
    </subcellularLocation>
</comment>
<keyword evidence="9" id="KW-1185">Reference proteome</keyword>
<protein>
    <submittedName>
        <fullName evidence="8">NINE protein</fullName>
    </submittedName>
</protein>
<evidence type="ECO:0000256" key="1">
    <source>
        <dbReference type="ARBA" id="ARBA00004141"/>
    </source>
</evidence>
<evidence type="ECO:0000256" key="2">
    <source>
        <dbReference type="ARBA" id="ARBA00022692"/>
    </source>
</evidence>
<dbReference type="RefSeq" id="WP_126160592.1">
    <property type="nucleotide sequence ID" value="NZ_RQPJ01000001.1"/>
</dbReference>
<dbReference type="EMBL" id="RQPJ01000001">
    <property type="protein sequence ID" value="RTE55289.1"/>
    <property type="molecule type" value="Genomic_DNA"/>
</dbReference>
<evidence type="ECO:0000256" key="3">
    <source>
        <dbReference type="ARBA" id="ARBA00022989"/>
    </source>
</evidence>
<evidence type="ECO:0000256" key="4">
    <source>
        <dbReference type="ARBA" id="ARBA00023136"/>
    </source>
</evidence>
<dbReference type="AlphaFoldDB" id="A0A430K8K6"/>
<reference evidence="8 9" key="1">
    <citation type="submission" date="2018-11" db="EMBL/GenBank/DDBJ databases">
        <title>Arenibacter aquaticus sp.nov., a marine bacterium isolated from surface seawater in the South China Sea.</title>
        <authorList>
            <person name="Guo J."/>
            <person name="Sun J."/>
        </authorList>
    </citation>
    <scope>NUCLEOTIDE SEQUENCE [LARGE SCALE GENOMIC DNA]</scope>
    <source>
        <strain evidence="8 9">GUO666</strain>
    </source>
</reference>
<evidence type="ECO:0000313" key="9">
    <source>
        <dbReference type="Proteomes" id="UP000267585"/>
    </source>
</evidence>
<keyword evidence="4 6" id="KW-0472">Membrane</keyword>
<feature type="transmembrane region" description="Helical" evidence="6">
    <location>
        <begin position="98"/>
        <end position="126"/>
    </location>
</feature>
<comment type="caution">
    <text evidence="8">The sequence shown here is derived from an EMBL/GenBank/DDBJ whole genome shotgun (WGS) entry which is preliminary data.</text>
</comment>
<evidence type="ECO:0000313" key="8">
    <source>
        <dbReference type="EMBL" id="RTE55289.1"/>
    </source>
</evidence>
<evidence type="ECO:0000256" key="6">
    <source>
        <dbReference type="SAM" id="Phobius"/>
    </source>
</evidence>
<dbReference type="Proteomes" id="UP000267585">
    <property type="component" value="Unassembled WGS sequence"/>
</dbReference>
<evidence type="ECO:0000259" key="7">
    <source>
        <dbReference type="Pfam" id="PF05154"/>
    </source>
</evidence>
<feature type="domain" description="TM2" evidence="7">
    <location>
        <begin position="69"/>
        <end position="115"/>
    </location>
</feature>
<evidence type="ECO:0000256" key="5">
    <source>
        <dbReference type="SAM" id="MobiDB-lite"/>
    </source>
</evidence>
<proteinExistence type="predicted"/>
<name>A0A430K8K6_9FLAO</name>
<dbReference type="Pfam" id="PF05154">
    <property type="entry name" value="TM2"/>
    <property type="match status" value="1"/>
</dbReference>
<keyword evidence="2 6" id="KW-0812">Transmembrane</keyword>